<accession>A0A0F9USZ8</accession>
<protein>
    <submittedName>
        <fullName evidence="1">Uncharacterized protein</fullName>
    </submittedName>
</protein>
<dbReference type="EMBL" id="LAZR01000066">
    <property type="protein sequence ID" value="KKN96220.1"/>
    <property type="molecule type" value="Genomic_DNA"/>
</dbReference>
<reference evidence="1" key="1">
    <citation type="journal article" date="2015" name="Nature">
        <title>Complex archaea that bridge the gap between prokaryotes and eukaryotes.</title>
        <authorList>
            <person name="Spang A."/>
            <person name="Saw J.H."/>
            <person name="Jorgensen S.L."/>
            <person name="Zaremba-Niedzwiedzka K."/>
            <person name="Martijn J."/>
            <person name="Lind A.E."/>
            <person name="van Eijk R."/>
            <person name="Schleper C."/>
            <person name="Guy L."/>
            <person name="Ettema T.J."/>
        </authorList>
    </citation>
    <scope>NUCLEOTIDE SEQUENCE</scope>
</reference>
<evidence type="ECO:0000313" key="1">
    <source>
        <dbReference type="EMBL" id="KKN96220.1"/>
    </source>
</evidence>
<comment type="caution">
    <text evidence="1">The sequence shown here is derived from an EMBL/GenBank/DDBJ whole genome shotgun (WGS) entry which is preliminary data.</text>
</comment>
<name>A0A0F9USZ8_9ZZZZ</name>
<organism evidence="1">
    <name type="scientific">marine sediment metagenome</name>
    <dbReference type="NCBI Taxonomy" id="412755"/>
    <lineage>
        <taxon>unclassified sequences</taxon>
        <taxon>metagenomes</taxon>
        <taxon>ecological metagenomes</taxon>
    </lineage>
</organism>
<proteinExistence type="predicted"/>
<dbReference type="AlphaFoldDB" id="A0A0F9USZ8"/>
<gene>
    <name evidence="1" type="ORF">LCGC14_0171500</name>
</gene>
<sequence>MNQQCCYQLSALPLKLVFGGLAEILTDELSSKYQVEAGFQPKHWVLRIYHNGAVIPAPTQLDDKVLPEARVRRLFQQALQKVGQLGMHYLNEADKFGLMNASNQIEELCKLRAA</sequence>